<evidence type="ECO:0000256" key="1">
    <source>
        <dbReference type="SAM" id="MobiDB-lite"/>
    </source>
</evidence>
<dbReference type="OrthoDB" id="3166422at2759"/>
<reference evidence="3 4" key="1">
    <citation type="journal article" date="2019" name="Nat. Ecol. Evol.">
        <title>Megaphylogeny resolves global patterns of mushroom evolution.</title>
        <authorList>
            <person name="Varga T."/>
            <person name="Krizsan K."/>
            <person name="Foldi C."/>
            <person name="Dima B."/>
            <person name="Sanchez-Garcia M."/>
            <person name="Sanchez-Ramirez S."/>
            <person name="Szollosi G.J."/>
            <person name="Szarkandi J.G."/>
            <person name="Papp V."/>
            <person name="Albert L."/>
            <person name="Andreopoulos W."/>
            <person name="Angelini C."/>
            <person name="Antonin V."/>
            <person name="Barry K.W."/>
            <person name="Bougher N.L."/>
            <person name="Buchanan P."/>
            <person name="Buyck B."/>
            <person name="Bense V."/>
            <person name="Catcheside P."/>
            <person name="Chovatia M."/>
            <person name="Cooper J."/>
            <person name="Damon W."/>
            <person name="Desjardin D."/>
            <person name="Finy P."/>
            <person name="Geml J."/>
            <person name="Haridas S."/>
            <person name="Hughes K."/>
            <person name="Justo A."/>
            <person name="Karasinski D."/>
            <person name="Kautmanova I."/>
            <person name="Kiss B."/>
            <person name="Kocsube S."/>
            <person name="Kotiranta H."/>
            <person name="LaButti K.M."/>
            <person name="Lechner B.E."/>
            <person name="Liimatainen K."/>
            <person name="Lipzen A."/>
            <person name="Lukacs Z."/>
            <person name="Mihaltcheva S."/>
            <person name="Morgado L.N."/>
            <person name="Niskanen T."/>
            <person name="Noordeloos M.E."/>
            <person name="Ohm R.A."/>
            <person name="Ortiz-Santana B."/>
            <person name="Ovrebo C."/>
            <person name="Racz N."/>
            <person name="Riley R."/>
            <person name="Savchenko A."/>
            <person name="Shiryaev A."/>
            <person name="Soop K."/>
            <person name="Spirin V."/>
            <person name="Szebenyi C."/>
            <person name="Tomsovsky M."/>
            <person name="Tulloss R.E."/>
            <person name="Uehling J."/>
            <person name="Grigoriev I.V."/>
            <person name="Vagvolgyi C."/>
            <person name="Papp T."/>
            <person name="Martin F.M."/>
            <person name="Miettinen O."/>
            <person name="Hibbett D.S."/>
            <person name="Nagy L.G."/>
        </authorList>
    </citation>
    <scope>NUCLEOTIDE SEQUENCE [LARGE SCALE GENOMIC DNA]</scope>
    <source>
        <strain evidence="3 4">CBS 309.79</strain>
    </source>
</reference>
<organism evidence="3 4">
    <name type="scientific">Pterulicium gracile</name>
    <dbReference type="NCBI Taxonomy" id="1884261"/>
    <lineage>
        <taxon>Eukaryota</taxon>
        <taxon>Fungi</taxon>
        <taxon>Dikarya</taxon>
        <taxon>Basidiomycota</taxon>
        <taxon>Agaricomycotina</taxon>
        <taxon>Agaricomycetes</taxon>
        <taxon>Agaricomycetidae</taxon>
        <taxon>Agaricales</taxon>
        <taxon>Pleurotineae</taxon>
        <taxon>Pterulaceae</taxon>
        <taxon>Pterulicium</taxon>
    </lineage>
</organism>
<keyword evidence="4" id="KW-1185">Reference proteome</keyword>
<protein>
    <submittedName>
        <fullName evidence="3">Uncharacterized protein</fullName>
    </submittedName>
</protein>
<proteinExistence type="predicted"/>
<evidence type="ECO:0000256" key="2">
    <source>
        <dbReference type="SAM" id="Phobius"/>
    </source>
</evidence>
<keyword evidence="2" id="KW-0812">Transmembrane</keyword>
<feature type="transmembrane region" description="Helical" evidence="2">
    <location>
        <begin position="417"/>
        <end position="441"/>
    </location>
</feature>
<dbReference type="Proteomes" id="UP000305067">
    <property type="component" value="Unassembled WGS sequence"/>
</dbReference>
<keyword evidence="2" id="KW-0472">Membrane</keyword>
<feature type="transmembrane region" description="Helical" evidence="2">
    <location>
        <begin position="360"/>
        <end position="382"/>
    </location>
</feature>
<sequence length="501" mass="56725">MSHVNSHARVAADTFAHHSQPSSSASRRRRIPHASQAAQAAGPWINPLRQTMSCPNEQDGPGNTRMITHPDGSLYYRMSATFDDLGLELLLKDADPEVLADLRDRLFHLLQNRRVRGKLEQLRLAQPIRFVPAPDGTFILCPTEIGDCFVWNEKRRMMKPLGRAIFWQCIIDFPDQHFTIPARVEDEFVGALAHGVNSHLHLNDHSGTQTPFPLTLDQIQRINEVYSDLRLQLSQGHKHVVPILYWHIARVMLIIEESRRAAGYGTFESRMYRDSAVPSTTSSVRMLDTAISLFLLGAHGRYRKSLRTINLNDFVSLEEFTTLMRSLLAEWADTNLLGSVFLSANVAFQTIEGVNQFQRVASLTSAVFSILSVASGIHHVWFHRYYLRADIDDATEYLSRGNFSTTKSDFHMTLTSYFLALPLSMMLWAVSAFTVAISSFSIQFTRADPESNVMMIVIVALAVGVVLLLGCYFWRLWKEPRTMDRDEEVKIPVYAPGESPN</sequence>
<evidence type="ECO:0000313" key="4">
    <source>
        <dbReference type="Proteomes" id="UP000305067"/>
    </source>
</evidence>
<dbReference type="AlphaFoldDB" id="A0A5C3Q4Q7"/>
<accession>A0A5C3Q4Q7</accession>
<keyword evidence="2" id="KW-1133">Transmembrane helix</keyword>
<name>A0A5C3Q4Q7_9AGAR</name>
<dbReference type="EMBL" id="ML178854">
    <property type="protein sequence ID" value="TFK96801.1"/>
    <property type="molecule type" value="Genomic_DNA"/>
</dbReference>
<evidence type="ECO:0000313" key="3">
    <source>
        <dbReference type="EMBL" id="TFK96801.1"/>
    </source>
</evidence>
<feature type="transmembrane region" description="Helical" evidence="2">
    <location>
        <begin position="453"/>
        <end position="474"/>
    </location>
</feature>
<gene>
    <name evidence="3" type="ORF">BDV98DRAFT_607985</name>
</gene>
<dbReference type="STRING" id="1884261.A0A5C3Q4Q7"/>
<feature type="region of interest" description="Disordered" evidence="1">
    <location>
        <begin position="1"/>
        <end position="50"/>
    </location>
</feature>